<protein>
    <submittedName>
        <fullName evidence="1">Uncharacterized protein</fullName>
    </submittedName>
</protein>
<gene>
    <name evidence="1" type="ORF">M6B38_199920</name>
</gene>
<evidence type="ECO:0000313" key="2">
    <source>
        <dbReference type="Proteomes" id="UP001140949"/>
    </source>
</evidence>
<proteinExistence type="predicted"/>
<keyword evidence="2" id="KW-1185">Reference proteome</keyword>
<accession>A0AAX6EAU0</accession>
<organism evidence="1 2">
    <name type="scientific">Iris pallida</name>
    <name type="common">Sweet iris</name>
    <dbReference type="NCBI Taxonomy" id="29817"/>
    <lineage>
        <taxon>Eukaryota</taxon>
        <taxon>Viridiplantae</taxon>
        <taxon>Streptophyta</taxon>
        <taxon>Embryophyta</taxon>
        <taxon>Tracheophyta</taxon>
        <taxon>Spermatophyta</taxon>
        <taxon>Magnoliopsida</taxon>
        <taxon>Liliopsida</taxon>
        <taxon>Asparagales</taxon>
        <taxon>Iridaceae</taxon>
        <taxon>Iridoideae</taxon>
        <taxon>Irideae</taxon>
        <taxon>Iris</taxon>
    </lineage>
</organism>
<sequence>MVSFIMECRFALKQTFFVVKPKSFVGLTLLSVIAVTKQTSSFIHPQSQFFFSNRLFLFLRGLG</sequence>
<dbReference type="AlphaFoldDB" id="A0AAX6EAU0"/>
<dbReference type="Proteomes" id="UP001140949">
    <property type="component" value="Unassembled WGS sequence"/>
</dbReference>
<name>A0AAX6EAU0_IRIPA</name>
<reference evidence="1" key="2">
    <citation type="submission" date="2023-04" db="EMBL/GenBank/DDBJ databases">
        <authorList>
            <person name="Bruccoleri R.E."/>
            <person name="Oakeley E.J."/>
            <person name="Faust A.-M."/>
            <person name="Dessus-Babus S."/>
            <person name="Altorfer M."/>
            <person name="Burckhardt D."/>
            <person name="Oertli M."/>
            <person name="Naumann U."/>
            <person name="Petersen F."/>
            <person name="Wong J."/>
        </authorList>
    </citation>
    <scope>NUCLEOTIDE SEQUENCE</scope>
    <source>
        <strain evidence="1">GSM-AAB239-AS_SAM_17_03QT</strain>
        <tissue evidence="1">Leaf</tissue>
    </source>
</reference>
<evidence type="ECO:0000313" key="1">
    <source>
        <dbReference type="EMBL" id="KAJ6801071.1"/>
    </source>
</evidence>
<dbReference type="EMBL" id="JANAVB010038417">
    <property type="protein sequence ID" value="KAJ6801071.1"/>
    <property type="molecule type" value="Genomic_DNA"/>
</dbReference>
<comment type="caution">
    <text evidence="1">The sequence shown here is derived from an EMBL/GenBank/DDBJ whole genome shotgun (WGS) entry which is preliminary data.</text>
</comment>
<reference evidence="1" key="1">
    <citation type="journal article" date="2023" name="GigaByte">
        <title>Genome assembly of the bearded iris, Iris pallida Lam.</title>
        <authorList>
            <person name="Bruccoleri R.E."/>
            <person name="Oakeley E.J."/>
            <person name="Faust A.M.E."/>
            <person name="Altorfer M."/>
            <person name="Dessus-Babus S."/>
            <person name="Burckhardt D."/>
            <person name="Oertli M."/>
            <person name="Naumann U."/>
            <person name="Petersen F."/>
            <person name="Wong J."/>
        </authorList>
    </citation>
    <scope>NUCLEOTIDE SEQUENCE</scope>
    <source>
        <strain evidence="1">GSM-AAB239-AS_SAM_17_03QT</strain>
    </source>
</reference>